<dbReference type="Gene3D" id="3.40.50.2300">
    <property type="match status" value="1"/>
</dbReference>
<keyword evidence="9" id="KW-1185">Reference proteome</keyword>
<proteinExistence type="predicted"/>
<dbReference type="Gene3D" id="3.30.565.10">
    <property type="entry name" value="Histidine kinase-like ATPase, C-terminal domain"/>
    <property type="match status" value="1"/>
</dbReference>
<protein>
    <recommendedName>
        <fullName evidence="10">ATPase-like, ATP-binding domain protein</fullName>
    </recommendedName>
</protein>
<dbReference type="SMART" id="SM00387">
    <property type="entry name" value="HATPase_c"/>
    <property type="match status" value="1"/>
</dbReference>
<dbReference type="STRING" id="98403.A0A151GVM3"/>
<feature type="region of interest" description="Disordered" evidence="5">
    <location>
        <begin position="365"/>
        <end position="409"/>
    </location>
</feature>
<gene>
    <name evidence="8" type="ORF">DCS_02244</name>
</gene>
<dbReference type="SMART" id="SM00448">
    <property type="entry name" value="REC"/>
    <property type="match status" value="1"/>
</dbReference>
<feature type="compositionally biased region" description="Low complexity" evidence="5">
    <location>
        <begin position="449"/>
        <end position="468"/>
    </location>
</feature>
<dbReference type="InterPro" id="IPR036890">
    <property type="entry name" value="HATPase_C_sf"/>
</dbReference>
<evidence type="ECO:0000256" key="1">
    <source>
        <dbReference type="ARBA" id="ARBA00022553"/>
    </source>
</evidence>
<keyword evidence="1 4" id="KW-0597">Phosphoprotein</keyword>
<keyword evidence="2" id="KW-0808">Transferase</keyword>
<dbReference type="PANTHER" id="PTHR43719:SF69">
    <property type="entry name" value="HISTIDINE KINASE G7"/>
    <property type="match status" value="1"/>
</dbReference>
<feature type="region of interest" description="Disordered" evidence="5">
    <location>
        <begin position="447"/>
        <end position="508"/>
    </location>
</feature>
<dbReference type="InterPro" id="IPR036097">
    <property type="entry name" value="HisK_dim/P_sf"/>
</dbReference>
<evidence type="ECO:0000256" key="2">
    <source>
        <dbReference type="ARBA" id="ARBA00022679"/>
    </source>
</evidence>
<dbReference type="PROSITE" id="PS50110">
    <property type="entry name" value="RESPONSE_REGULATORY"/>
    <property type="match status" value="1"/>
</dbReference>
<feature type="modified residue" description="4-aspartylphosphate" evidence="4">
    <location>
        <position position="1245"/>
    </location>
</feature>
<feature type="compositionally biased region" description="Low complexity" evidence="5">
    <location>
        <begin position="538"/>
        <end position="550"/>
    </location>
</feature>
<dbReference type="SUPFAM" id="SSF48403">
    <property type="entry name" value="Ankyrin repeat"/>
    <property type="match status" value="1"/>
</dbReference>
<dbReference type="Pfam" id="PF02518">
    <property type="entry name" value="HATPase_c"/>
    <property type="match status" value="1"/>
</dbReference>
<sequence>MDLARSVETIESICILFKAGVDPNANKDSVSAPPCLSIRDNGSDIVQQLRTAQAAPSLLTAAIRNNRVEFVELLLTAAGANPNVGGQHWPVAWRESTAGPSLTVSIAIADEQPASESSIIMTVSLSETARERETFRYGSCLIQDTIPNPTDGPLPASALRSSSDSALTAFAQLAVLRLRASRALVSLFDSNLQYVVAEATPGLSLEPAVCAGQCPLWLSGTAIPRTFGTCEHVLTATPQRGQDGRDGLLPLSVVCDLAADRRFADRPFIKHDWPRCRFYAGVPIRTRHGVNIGVLSVFDQEPRAAFSPDDGRFMRELSSTIMQHLEGRRVGKSHSRTERMVRGIGDFVDGSTTLTRNRLDHAHARENAQPAAPSPPESVNAPASRATKPSVRPPTPDSSDDSSDARPDDHVATEMRGIFTKAANAMRDSVQVDGVIFLDATITTFGGKTTDASNASSSSSASSDDTAAQIPSAGNHDGTPEPYAPVLGFSGPSLPTVQGDPASNAPPKLPESFLRKLLRRYPKGNIFNFNDSGAVQSSDLSSEEASADHAASAHHRTDPLRAKLVGRQTRMKQGEQAMLMQLLPEARCIAFAPVWDPQAMRWSAAAFAYTKANTRVFSSKGELSYLVAFGAVVMSEVSRLKSMLADKSKMDMLSSLSHELRSPLHGVVLGVEMLHDSALDGFQRDVLNTVETCGRTLLDTVDHLLHWTKINNFMVKPEPRHGRSPLHDGERGLRAERMASKTIEAGMMSIASVVAVDALAEEVVESVFAGHTYQRLIVAHVANALPGQGDRASLRRLDRIHVAMDSPEADLQPLRSASASGDVVVSLDVEPDSDWRFYTQAGALRRIIMNLLGNSLKYTTKGFIGVSLRQRPSPSNSGRTRARRDRKVIVITVSDSGIGIGEDYLRNHLFAPFSQENRLSPGVGLGLSLVKKIVSTLGGRIKVQSSVNVGTTITVDLPLEVPSASPRAASLPVDRGEAFPDSFEKHVRLLRGLRIRLVGFSQDRPVVRQGAGTASFGNHISSEKAALSAICQGWLHMKVLDDVEDAAVTPDLVICSDTHLQLVSRKGTDTPAPGPIVVICHNVAVARGMESKHRDSNGLHPSTSVEFSAQPIGPRKLARVLTFSLERRRGMANPSVPADLTPPEGLNVDLLSSTQLQSSDDGPGAAQRPAGLTSANSIAYPINRGALDGSLPDWFLLVDDNPINLRILSSCMKKLGQSHDVASDGKEAVDAFRKKTGAYKCIFMDISMPVMNGFEATCLIRQHEKETQLPACAIFALTGLASASAQKEAFACGIDLFLTKPVKLKELSQILSSKGLI</sequence>
<dbReference type="EMBL" id="LAYC01000001">
    <property type="protein sequence ID" value="KYK61103.1"/>
    <property type="molecule type" value="Genomic_DNA"/>
</dbReference>
<dbReference type="InterPro" id="IPR004358">
    <property type="entry name" value="Sig_transdc_His_kin-like_C"/>
</dbReference>
<comment type="caution">
    <text evidence="8">The sequence shown here is derived from an EMBL/GenBank/DDBJ whole genome shotgun (WGS) entry which is preliminary data.</text>
</comment>
<dbReference type="PROSITE" id="PS50109">
    <property type="entry name" value="HIS_KIN"/>
    <property type="match status" value="1"/>
</dbReference>
<dbReference type="RefSeq" id="XP_040660455.1">
    <property type="nucleotide sequence ID" value="XM_040799572.1"/>
</dbReference>
<dbReference type="InterPro" id="IPR005467">
    <property type="entry name" value="His_kinase_dom"/>
</dbReference>
<dbReference type="SUPFAM" id="SSF52172">
    <property type="entry name" value="CheY-like"/>
    <property type="match status" value="1"/>
</dbReference>
<dbReference type="CDD" id="cd17546">
    <property type="entry name" value="REC_hyHK_CKI1_RcsC-like"/>
    <property type="match status" value="1"/>
</dbReference>
<dbReference type="PRINTS" id="PR00344">
    <property type="entry name" value="BCTRLSENSOR"/>
</dbReference>
<dbReference type="InterPro" id="IPR003594">
    <property type="entry name" value="HATPase_dom"/>
</dbReference>
<dbReference type="Gene3D" id="3.30.450.40">
    <property type="match status" value="1"/>
</dbReference>
<feature type="domain" description="Response regulatory" evidence="7">
    <location>
        <begin position="1194"/>
        <end position="1315"/>
    </location>
</feature>
<dbReference type="InterPro" id="IPR011006">
    <property type="entry name" value="CheY-like_superfamily"/>
</dbReference>
<dbReference type="GO" id="GO:0000155">
    <property type="term" value="F:phosphorelay sensor kinase activity"/>
    <property type="evidence" value="ECO:0007669"/>
    <property type="project" value="InterPro"/>
</dbReference>
<dbReference type="InterPro" id="IPR001789">
    <property type="entry name" value="Sig_transdc_resp-reg_receiver"/>
</dbReference>
<evidence type="ECO:0000313" key="8">
    <source>
        <dbReference type="EMBL" id="KYK61103.1"/>
    </source>
</evidence>
<name>A0A151GVM3_DRECN</name>
<dbReference type="SUPFAM" id="SSF55781">
    <property type="entry name" value="GAF domain-like"/>
    <property type="match status" value="1"/>
</dbReference>
<feature type="domain" description="Histidine kinase" evidence="6">
    <location>
        <begin position="655"/>
        <end position="961"/>
    </location>
</feature>
<evidence type="ECO:0000256" key="3">
    <source>
        <dbReference type="ARBA" id="ARBA00022777"/>
    </source>
</evidence>
<dbReference type="Pfam" id="PF00512">
    <property type="entry name" value="HisKA"/>
    <property type="match status" value="1"/>
</dbReference>
<dbReference type="InParanoid" id="A0A151GVM3"/>
<dbReference type="Pfam" id="PF01590">
    <property type="entry name" value="GAF"/>
    <property type="match status" value="1"/>
</dbReference>
<dbReference type="GeneID" id="63714887"/>
<reference evidence="8 9" key="1">
    <citation type="journal article" date="2016" name="Sci. Rep.">
        <title>Insights into Adaptations to a Near-Obligate Nematode Endoparasitic Lifestyle from the Finished Genome of Drechmeria coniospora.</title>
        <authorList>
            <person name="Zhang L."/>
            <person name="Zhou Z."/>
            <person name="Guo Q."/>
            <person name="Fokkens L."/>
            <person name="Miskei M."/>
            <person name="Pocsi I."/>
            <person name="Zhang W."/>
            <person name="Chen M."/>
            <person name="Wang L."/>
            <person name="Sun Y."/>
            <person name="Donzelli B.G."/>
            <person name="Gibson D.M."/>
            <person name="Nelson D.R."/>
            <person name="Luo J.G."/>
            <person name="Rep M."/>
            <person name="Liu H."/>
            <person name="Yang S."/>
            <person name="Wang J."/>
            <person name="Krasnoff S.B."/>
            <person name="Xu Y."/>
            <person name="Molnar I."/>
            <person name="Lin M."/>
        </authorList>
    </citation>
    <scope>NUCLEOTIDE SEQUENCE [LARGE SCALE GENOMIC DNA]</scope>
    <source>
        <strain evidence="8 9">ARSEF 6962</strain>
    </source>
</reference>
<accession>A0A151GVM3</accession>
<dbReference type="InterPro" id="IPR050956">
    <property type="entry name" value="2C_system_His_kinase"/>
</dbReference>
<keyword evidence="3" id="KW-0418">Kinase</keyword>
<dbReference type="FunFam" id="1.10.287.130:FF:000023">
    <property type="entry name" value="Sensor histidine kinase/response regulator, putative"/>
    <property type="match status" value="1"/>
</dbReference>
<evidence type="ECO:0000256" key="5">
    <source>
        <dbReference type="SAM" id="MobiDB-lite"/>
    </source>
</evidence>
<evidence type="ECO:0000256" key="4">
    <source>
        <dbReference type="PROSITE-ProRule" id="PRU00169"/>
    </source>
</evidence>
<dbReference type="InterPro" id="IPR036770">
    <property type="entry name" value="Ankyrin_rpt-contain_sf"/>
</dbReference>
<dbReference type="InterPro" id="IPR003018">
    <property type="entry name" value="GAF"/>
</dbReference>
<dbReference type="SUPFAM" id="SSF47384">
    <property type="entry name" value="Homodimeric domain of signal transducing histidine kinase"/>
    <property type="match status" value="1"/>
</dbReference>
<dbReference type="InterPro" id="IPR003661">
    <property type="entry name" value="HisK_dim/P_dom"/>
</dbReference>
<dbReference type="InterPro" id="IPR029016">
    <property type="entry name" value="GAF-like_dom_sf"/>
</dbReference>
<dbReference type="SMART" id="SM00388">
    <property type="entry name" value="HisKA"/>
    <property type="match status" value="1"/>
</dbReference>
<evidence type="ECO:0000259" key="7">
    <source>
        <dbReference type="PROSITE" id="PS50110"/>
    </source>
</evidence>
<organism evidence="8 9">
    <name type="scientific">Drechmeria coniospora</name>
    <name type="common">Nematophagous fungus</name>
    <name type="synonym">Meria coniospora</name>
    <dbReference type="NCBI Taxonomy" id="98403"/>
    <lineage>
        <taxon>Eukaryota</taxon>
        <taxon>Fungi</taxon>
        <taxon>Dikarya</taxon>
        <taxon>Ascomycota</taxon>
        <taxon>Pezizomycotina</taxon>
        <taxon>Sordariomycetes</taxon>
        <taxon>Hypocreomycetidae</taxon>
        <taxon>Hypocreales</taxon>
        <taxon>Ophiocordycipitaceae</taxon>
        <taxon>Drechmeria</taxon>
    </lineage>
</organism>
<dbReference type="CDD" id="cd00082">
    <property type="entry name" value="HisKA"/>
    <property type="match status" value="1"/>
</dbReference>
<dbReference type="SUPFAM" id="SSF55874">
    <property type="entry name" value="ATPase domain of HSP90 chaperone/DNA topoisomerase II/histidine kinase"/>
    <property type="match status" value="1"/>
</dbReference>
<evidence type="ECO:0008006" key="10">
    <source>
        <dbReference type="Google" id="ProtNLM"/>
    </source>
</evidence>
<dbReference type="Pfam" id="PF00072">
    <property type="entry name" value="Response_reg"/>
    <property type="match status" value="1"/>
</dbReference>
<evidence type="ECO:0000313" key="9">
    <source>
        <dbReference type="Proteomes" id="UP000076580"/>
    </source>
</evidence>
<evidence type="ECO:0000259" key="6">
    <source>
        <dbReference type="PROSITE" id="PS50109"/>
    </source>
</evidence>
<dbReference type="Gene3D" id="1.10.287.130">
    <property type="match status" value="1"/>
</dbReference>
<dbReference type="PANTHER" id="PTHR43719">
    <property type="entry name" value="TWO-COMPONENT HISTIDINE KINASE"/>
    <property type="match status" value="1"/>
</dbReference>
<feature type="region of interest" description="Disordered" evidence="5">
    <location>
        <begin position="538"/>
        <end position="558"/>
    </location>
</feature>
<dbReference type="Proteomes" id="UP000076580">
    <property type="component" value="Chromosome 01"/>
</dbReference>